<keyword evidence="1" id="KW-0221">Differentiation</keyword>
<dbReference type="InterPro" id="IPR001627">
    <property type="entry name" value="Semap_dom"/>
</dbReference>
<name>A0A0J7LAQ2_LASNI</name>
<accession>A0A0J7LAQ2</accession>
<evidence type="ECO:0000259" key="3">
    <source>
        <dbReference type="Pfam" id="PF01403"/>
    </source>
</evidence>
<reference evidence="4 5" key="1">
    <citation type="submission" date="2015-04" db="EMBL/GenBank/DDBJ databases">
        <title>Lasius niger genome sequencing.</title>
        <authorList>
            <person name="Konorov E.A."/>
            <person name="Nikitin M.A."/>
            <person name="Kirill M.V."/>
            <person name="Chang P."/>
        </authorList>
    </citation>
    <scope>NUCLEOTIDE SEQUENCE [LARGE SCALE GENOMIC DNA]</scope>
    <source>
        <tissue evidence="4">Whole</tissue>
    </source>
</reference>
<organism evidence="4 5">
    <name type="scientific">Lasius niger</name>
    <name type="common">Black garden ant</name>
    <dbReference type="NCBI Taxonomy" id="67767"/>
    <lineage>
        <taxon>Eukaryota</taxon>
        <taxon>Metazoa</taxon>
        <taxon>Ecdysozoa</taxon>
        <taxon>Arthropoda</taxon>
        <taxon>Hexapoda</taxon>
        <taxon>Insecta</taxon>
        <taxon>Pterygota</taxon>
        <taxon>Neoptera</taxon>
        <taxon>Endopterygota</taxon>
        <taxon>Hymenoptera</taxon>
        <taxon>Apocrita</taxon>
        <taxon>Aculeata</taxon>
        <taxon>Formicoidea</taxon>
        <taxon>Formicidae</taxon>
        <taxon>Formicinae</taxon>
        <taxon>Lasius</taxon>
        <taxon>Lasius</taxon>
    </lineage>
</organism>
<dbReference type="Proteomes" id="UP000036403">
    <property type="component" value="Unassembled WGS sequence"/>
</dbReference>
<dbReference type="GO" id="GO:0030154">
    <property type="term" value="P:cell differentiation"/>
    <property type="evidence" value="ECO:0007669"/>
    <property type="project" value="UniProtKB-KW"/>
</dbReference>
<dbReference type="AlphaFoldDB" id="A0A0J7LAQ2"/>
<dbReference type="InterPro" id="IPR015943">
    <property type="entry name" value="WD40/YVTN_repeat-like_dom_sf"/>
</dbReference>
<sequence length="147" mass="15976">MQRCARKSKLAENQDGREAKRSEGNQGGIDDEDGDYDDDVDVDVDVDVGGRIEEEKMRRSYRALDTLEIVPSVAARRSTRRKLQTIGEDFCGLDVNTPLGGEEPMGATAVLTFETHLTAVAATSTGDYTVVFVGTNKGHLKKVSAPN</sequence>
<gene>
    <name evidence="4" type="ORF">RF55_194</name>
</gene>
<dbReference type="OrthoDB" id="125363at2759"/>
<feature type="domain" description="Sema" evidence="3">
    <location>
        <begin position="81"/>
        <end position="144"/>
    </location>
</feature>
<dbReference type="Pfam" id="PF01403">
    <property type="entry name" value="Sema"/>
    <property type="match status" value="1"/>
</dbReference>
<feature type="compositionally biased region" description="Basic and acidic residues" evidence="2">
    <location>
        <begin position="9"/>
        <end position="23"/>
    </location>
</feature>
<feature type="region of interest" description="Disordered" evidence="2">
    <location>
        <begin position="1"/>
        <end position="42"/>
    </location>
</feature>
<evidence type="ECO:0000313" key="4">
    <source>
        <dbReference type="EMBL" id="KMR05145.1"/>
    </source>
</evidence>
<evidence type="ECO:0000256" key="1">
    <source>
        <dbReference type="ARBA" id="ARBA00022782"/>
    </source>
</evidence>
<evidence type="ECO:0000313" key="5">
    <source>
        <dbReference type="Proteomes" id="UP000036403"/>
    </source>
</evidence>
<dbReference type="STRING" id="67767.A0A0J7LAQ2"/>
<dbReference type="PaxDb" id="67767-A0A0J7LAQ2"/>
<dbReference type="Gene3D" id="2.130.10.10">
    <property type="entry name" value="YVTN repeat-like/Quinoprotein amine dehydrogenase"/>
    <property type="match status" value="1"/>
</dbReference>
<protein>
    <submittedName>
        <fullName evidence="4">Plexin-a4-like protein</fullName>
    </submittedName>
</protein>
<proteinExistence type="predicted"/>
<comment type="caution">
    <text evidence="4">The sequence shown here is derived from an EMBL/GenBank/DDBJ whole genome shotgun (WGS) entry which is preliminary data.</text>
</comment>
<feature type="compositionally biased region" description="Acidic residues" evidence="2">
    <location>
        <begin position="29"/>
        <end position="42"/>
    </location>
</feature>
<dbReference type="EMBL" id="LBMM01000053">
    <property type="protein sequence ID" value="KMR05145.1"/>
    <property type="molecule type" value="Genomic_DNA"/>
</dbReference>
<dbReference type="InterPro" id="IPR036352">
    <property type="entry name" value="Semap_dom_sf"/>
</dbReference>
<evidence type="ECO:0000256" key="2">
    <source>
        <dbReference type="SAM" id="MobiDB-lite"/>
    </source>
</evidence>
<keyword evidence="5" id="KW-1185">Reference proteome</keyword>
<dbReference type="SUPFAM" id="SSF101912">
    <property type="entry name" value="Sema domain"/>
    <property type="match status" value="1"/>
</dbReference>